<evidence type="ECO:0000256" key="3">
    <source>
        <dbReference type="ARBA" id="ARBA00023082"/>
    </source>
</evidence>
<feature type="domain" description="RNA polymerase sigma-70 region 2" evidence="5">
    <location>
        <begin position="34"/>
        <end position="101"/>
    </location>
</feature>
<name>A0A150XN74_9BACT</name>
<comment type="caution">
    <text evidence="7">The sequence shown here is derived from an EMBL/GenBank/DDBJ whole genome shotgun (WGS) entry which is preliminary data.</text>
</comment>
<dbReference type="InterPro" id="IPR014284">
    <property type="entry name" value="RNA_pol_sigma-70_dom"/>
</dbReference>
<dbReference type="NCBIfam" id="TIGR02937">
    <property type="entry name" value="sigma70-ECF"/>
    <property type="match status" value="1"/>
</dbReference>
<gene>
    <name evidence="7" type="ORF">AWW67_10605</name>
</gene>
<sequence>MEAIKLNDITIGKMSDSEIIRRVLGGEKELFEILMRRYNQTLYRVIRSYMTVEGDVEDAMQEAYLKAYEKLDQFKGTAAFSTWLVRIGMNEALQKIRKNKRIFFIDEHTEASGRIFLLPDNGQMNPEKNVIKHETRLMVEKSIDQLPEKYRVIFMLHQVEGMNNTEISAALDLTESNVKVRLYRAKKMLKEELFKQSVDVSAFEFGNCRCDRIVQFVMDGI</sequence>
<dbReference type="EMBL" id="LRPB01000048">
    <property type="protein sequence ID" value="KYG80095.1"/>
    <property type="molecule type" value="Genomic_DNA"/>
</dbReference>
<keyword evidence="2" id="KW-0805">Transcription regulation</keyword>
<dbReference type="RefSeq" id="WP_062303166.1">
    <property type="nucleotide sequence ID" value="NZ_LRPB01000048.1"/>
</dbReference>
<proteinExistence type="inferred from homology"/>
<dbReference type="InterPro" id="IPR013325">
    <property type="entry name" value="RNA_pol_sigma_r2"/>
</dbReference>
<dbReference type="AlphaFoldDB" id="A0A150XN74"/>
<dbReference type="Gene3D" id="1.10.1740.10">
    <property type="match status" value="1"/>
</dbReference>
<dbReference type="SUPFAM" id="SSF88659">
    <property type="entry name" value="Sigma3 and sigma4 domains of RNA polymerase sigma factors"/>
    <property type="match status" value="1"/>
</dbReference>
<dbReference type="SUPFAM" id="SSF88946">
    <property type="entry name" value="Sigma2 domain of RNA polymerase sigma factors"/>
    <property type="match status" value="1"/>
</dbReference>
<evidence type="ECO:0000313" key="8">
    <source>
        <dbReference type="Proteomes" id="UP000075663"/>
    </source>
</evidence>
<evidence type="ECO:0000313" key="7">
    <source>
        <dbReference type="EMBL" id="KYG80095.1"/>
    </source>
</evidence>
<accession>A0A150XN74</accession>
<evidence type="ECO:0000256" key="2">
    <source>
        <dbReference type="ARBA" id="ARBA00023015"/>
    </source>
</evidence>
<dbReference type="STRING" id="1914963.AWW67_10605"/>
<dbReference type="InterPro" id="IPR007627">
    <property type="entry name" value="RNA_pol_sigma70_r2"/>
</dbReference>
<dbReference type="InterPro" id="IPR039425">
    <property type="entry name" value="RNA_pol_sigma-70-like"/>
</dbReference>
<dbReference type="PANTHER" id="PTHR43133:SF51">
    <property type="entry name" value="RNA POLYMERASE SIGMA FACTOR"/>
    <property type="match status" value="1"/>
</dbReference>
<organism evidence="7 8">
    <name type="scientific">Roseivirga seohaensis</name>
    <dbReference type="NCBI Taxonomy" id="1914963"/>
    <lineage>
        <taxon>Bacteria</taxon>
        <taxon>Pseudomonadati</taxon>
        <taxon>Bacteroidota</taxon>
        <taxon>Cytophagia</taxon>
        <taxon>Cytophagales</taxon>
        <taxon>Roseivirgaceae</taxon>
        <taxon>Roseivirga</taxon>
    </lineage>
</organism>
<feature type="domain" description="RNA polymerase sigma factor 70 region 4 type 2" evidence="6">
    <location>
        <begin position="137"/>
        <end position="189"/>
    </location>
</feature>
<dbReference type="GO" id="GO:0006352">
    <property type="term" value="P:DNA-templated transcription initiation"/>
    <property type="evidence" value="ECO:0007669"/>
    <property type="project" value="InterPro"/>
</dbReference>
<dbReference type="GO" id="GO:0016987">
    <property type="term" value="F:sigma factor activity"/>
    <property type="evidence" value="ECO:0007669"/>
    <property type="project" value="UniProtKB-KW"/>
</dbReference>
<evidence type="ECO:0000259" key="6">
    <source>
        <dbReference type="Pfam" id="PF08281"/>
    </source>
</evidence>
<dbReference type="NCBIfam" id="NF008888">
    <property type="entry name" value="PRK11922.1"/>
    <property type="match status" value="1"/>
</dbReference>
<reference evidence="7 8" key="1">
    <citation type="submission" date="2016-01" db="EMBL/GenBank/DDBJ databases">
        <title>Genome sequencing of Roseivirga seohaensis SW-152.</title>
        <authorList>
            <person name="Selvaratnam C."/>
            <person name="Thevarajoo S."/>
            <person name="Goh K.M."/>
            <person name="Ee R."/>
            <person name="Chan K.-G."/>
            <person name="Chong C.S."/>
        </authorList>
    </citation>
    <scope>NUCLEOTIDE SEQUENCE [LARGE SCALE GENOMIC DNA]</scope>
    <source>
        <strain evidence="7 8">SW-152</strain>
    </source>
</reference>
<dbReference type="InterPro" id="IPR013324">
    <property type="entry name" value="RNA_pol_sigma_r3/r4-like"/>
</dbReference>
<dbReference type="PANTHER" id="PTHR43133">
    <property type="entry name" value="RNA POLYMERASE ECF-TYPE SIGMA FACTO"/>
    <property type="match status" value="1"/>
</dbReference>
<dbReference type="GO" id="GO:0003677">
    <property type="term" value="F:DNA binding"/>
    <property type="evidence" value="ECO:0007669"/>
    <property type="project" value="InterPro"/>
</dbReference>
<dbReference type="InterPro" id="IPR036388">
    <property type="entry name" value="WH-like_DNA-bd_sf"/>
</dbReference>
<comment type="similarity">
    <text evidence="1">Belongs to the sigma-70 factor family. ECF subfamily.</text>
</comment>
<dbReference type="Pfam" id="PF04542">
    <property type="entry name" value="Sigma70_r2"/>
    <property type="match status" value="1"/>
</dbReference>
<evidence type="ECO:0000256" key="1">
    <source>
        <dbReference type="ARBA" id="ARBA00010641"/>
    </source>
</evidence>
<dbReference type="Gene3D" id="1.10.10.10">
    <property type="entry name" value="Winged helix-like DNA-binding domain superfamily/Winged helix DNA-binding domain"/>
    <property type="match status" value="1"/>
</dbReference>
<protein>
    <submittedName>
        <fullName evidence="7">RNA polymerase subunit sigma-24</fullName>
    </submittedName>
</protein>
<dbReference type="Proteomes" id="UP000075663">
    <property type="component" value="Unassembled WGS sequence"/>
</dbReference>
<dbReference type="CDD" id="cd06171">
    <property type="entry name" value="Sigma70_r4"/>
    <property type="match status" value="1"/>
</dbReference>
<dbReference type="Pfam" id="PF08281">
    <property type="entry name" value="Sigma70_r4_2"/>
    <property type="match status" value="1"/>
</dbReference>
<evidence type="ECO:0000259" key="5">
    <source>
        <dbReference type="Pfam" id="PF04542"/>
    </source>
</evidence>
<dbReference type="InterPro" id="IPR013249">
    <property type="entry name" value="RNA_pol_sigma70_r4_t2"/>
</dbReference>
<evidence type="ECO:0000256" key="4">
    <source>
        <dbReference type="ARBA" id="ARBA00023163"/>
    </source>
</evidence>
<keyword evidence="3" id="KW-0731">Sigma factor</keyword>
<keyword evidence="4" id="KW-0804">Transcription</keyword>